<feature type="signal peptide" evidence="2">
    <location>
        <begin position="1"/>
        <end position="15"/>
    </location>
</feature>
<feature type="region of interest" description="Disordered" evidence="1">
    <location>
        <begin position="66"/>
        <end position="166"/>
    </location>
</feature>
<gene>
    <name evidence="3" type="ORF">Cvel_11902</name>
</gene>
<keyword evidence="2" id="KW-0732">Signal</keyword>
<dbReference type="VEuPathDB" id="CryptoDB:Cvel_11902"/>
<evidence type="ECO:0000313" key="3">
    <source>
        <dbReference type="EMBL" id="CEM53371.1"/>
    </source>
</evidence>
<sequence>MFVFVFVFVLDFVCTMYVELVVVNPQEERDRICKETGRQRDRPAACSVCRPCLFFQKPRSVAAAVKQMRPSDAAPEEWVPLPDSEVAPPSELPPHAHTGPYPPPALNSSRPSSPSVRVSRSSTANAKKGMQRLHLSTPAPHLHRQPGNVVAPSPTPLQVERSKAAPSCRRERLTAVVIRTSAPQSWEDVPRSCAASQRGLAHPSHGKTCLGLVRLRSGSIKTSAPHAGYCTVRRGSAAWAWCLNANEYADPTETPSVDQFDPFGVALRWDFSLSAALHSISGEWIGA</sequence>
<protein>
    <submittedName>
        <fullName evidence="3">Uncharacterized protein</fullName>
    </submittedName>
</protein>
<reference evidence="3" key="1">
    <citation type="submission" date="2014-11" db="EMBL/GenBank/DDBJ databases">
        <authorList>
            <person name="Otto D Thomas"/>
            <person name="Naeem Raeece"/>
        </authorList>
    </citation>
    <scope>NUCLEOTIDE SEQUENCE</scope>
</reference>
<dbReference type="EMBL" id="CDMZ01005646">
    <property type="protein sequence ID" value="CEM53371.1"/>
    <property type="molecule type" value="Genomic_DNA"/>
</dbReference>
<name>A0A0G4I8N0_9ALVE</name>
<feature type="chain" id="PRO_5012384605" evidence="2">
    <location>
        <begin position="16"/>
        <end position="287"/>
    </location>
</feature>
<evidence type="ECO:0000256" key="1">
    <source>
        <dbReference type="SAM" id="MobiDB-lite"/>
    </source>
</evidence>
<dbReference type="AlphaFoldDB" id="A0A0G4I8N0"/>
<evidence type="ECO:0000256" key="2">
    <source>
        <dbReference type="SAM" id="SignalP"/>
    </source>
</evidence>
<accession>A0A0G4I8N0</accession>
<feature type="compositionally biased region" description="Low complexity" evidence="1">
    <location>
        <begin position="108"/>
        <end position="122"/>
    </location>
</feature>
<organism evidence="3">
    <name type="scientific">Chromera velia CCMP2878</name>
    <dbReference type="NCBI Taxonomy" id="1169474"/>
    <lineage>
        <taxon>Eukaryota</taxon>
        <taxon>Sar</taxon>
        <taxon>Alveolata</taxon>
        <taxon>Colpodellida</taxon>
        <taxon>Chromeraceae</taxon>
        <taxon>Chromera</taxon>
    </lineage>
</organism>
<proteinExistence type="predicted"/>